<dbReference type="OrthoDB" id="5424391at2759"/>
<dbReference type="EMBL" id="KZ826323">
    <property type="protein sequence ID" value="PYI10118.1"/>
    <property type="molecule type" value="Genomic_DNA"/>
</dbReference>
<evidence type="ECO:0000313" key="2">
    <source>
        <dbReference type="EMBL" id="PYI10118.1"/>
    </source>
</evidence>
<feature type="compositionally biased region" description="Polar residues" evidence="1">
    <location>
        <begin position="45"/>
        <end position="54"/>
    </location>
</feature>
<reference evidence="2 3" key="1">
    <citation type="submission" date="2018-02" db="EMBL/GenBank/DDBJ databases">
        <title>The genomes of Aspergillus section Nigri reveals drivers in fungal speciation.</title>
        <authorList>
            <consortium name="DOE Joint Genome Institute"/>
            <person name="Vesth T.C."/>
            <person name="Nybo J."/>
            <person name="Theobald S."/>
            <person name="Brandl J."/>
            <person name="Frisvad J.C."/>
            <person name="Nielsen K.F."/>
            <person name="Lyhne E.K."/>
            <person name="Kogle M.E."/>
            <person name="Kuo A."/>
            <person name="Riley R."/>
            <person name="Clum A."/>
            <person name="Nolan M."/>
            <person name="Lipzen A."/>
            <person name="Salamov A."/>
            <person name="Henrissat B."/>
            <person name="Wiebenga A."/>
            <person name="De vries R.P."/>
            <person name="Grigoriev I.V."/>
            <person name="Mortensen U.H."/>
            <person name="Andersen M.R."/>
            <person name="Baker S.E."/>
        </authorList>
    </citation>
    <scope>NUCLEOTIDE SEQUENCE [LARGE SCALE GENOMIC DNA]</scope>
    <source>
        <strain evidence="2 3">CBS 121057</strain>
    </source>
</reference>
<dbReference type="Proteomes" id="UP000248423">
    <property type="component" value="Unassembled WGS sequence"/>
</dbReference>
<proteinExistence type="predicted"/>
<protein>
    <submittedName>
        <fullName evidence="2">Uncharacterized protein</fullName>
    </submittedName>
</protein>
<gene>
    <name evidence="2" type="ORF">BO78DRAFT_232867</name>
</gene>
<accession>A0A319EST5</accession>
<sequence>MRATSAVQFPWSKLHLPLPRTPRQSEQLLNAITSSFRRQLDREYPTNNSSSASRSDAPEEHSPAKSKSSAHATDRLMHNILNNPLFRVNPSETAISSNAPGMRHVRERRMLTEPMVVFDELAAAGHVDTRVLFRCLQHQLMLASASGDVVKAMKDSKAGSKVANWWHASNWDDRLKIFSQQTPRQARPQTILRTSTTLVKFMVAEGMQDTVLLWWKILIAPDLRDPSCYIDRDTATLWARCLLTDLVAAESQYGGGLASAMRYYVQLKDLYFSLYPNSKRDTKHHFHKAGYYLFIKMTIEMPDGRGKIPASLLSEYIRAFSSVCPTELTTACLALHHPTQPDPGPFLLFVHCYDLTALQASSKTKRRVFVHSCSVAIRILMDQGKQRDATWLAGVLQHVSDETKVGHEAPASEHEKESLSGLLQVELALT</sequence>
<evidence type="ECO:0000256" key="1">
    <source>
        <dbReference type="SAM" id="MobiDB-lite"/>
    </source>
</evidence>
<dbReference type="VEuPathDB" id="FungiDB:BO78DRAFT_232867"/>
<evidence type="ECO:0000313" key="3">
    <source>
        <dbReference type="Proteomes" id="UP000248423"/>
    </source>
</evidence>
<dbReference type="AlphaFoldDB" id="A0A319EST5"/>
<feature type="region of interest" description="Disordered" evidence="1">
    <location>
        <begin position="36"/>
        <end position="72"/>
    </location>
</feature>
<keyword evidence="3" id="KW-1185">Reference proteome</keyword>
<name>A0A319EST5_ASPSB</name>
<organism evidence="2 3">
    <name type="scientific">Aspergillus sclerotiicarbonarius (strain CBS 121057 / IBT 28362)</name>
    <dbReference type="NCBI Taxonomy" id="1448318"/>
    <lineage>
        <taxon>Eukaryota</taxon>
        <taxon>Fungi</taxon>
        <taxon>Dikarya</taxon>
        <taxon>Ascomycota</taxon>
        <taxon>Pezizomycotina</taxon>
        <taxon>Eurotiomycetes</taxon>
        <taxon>Eurotiomycetidae</taxon>
        <taxon>Eurotiales</taxon>
        <taxon>Aspergillaceae</taxon>
        <taxon>Aspergillus</taxon>
        <taxon>Aspergillus subgen. Circumdati</taxon>
    </lineage>
</organism>